<evidence type="ECO:0000313" key="1">
    <source>
        <dbReference type="EMBL" id="MFC6706915.1"/>
    </source>
</evidence>
<dbReference type="PANTHER" id="PTHR36439">
    <property type="entry name" value="BLL4334 PROTEIN"/>
    <property type="match status" value="1"/>
</dbReference>
<dbReference type="Gene3D" id="3.30.70.1280">
    <property type="entry name" value="SP0830-like domains"/>
    <property type="match status" value="1"/>
</dbReference>
<organism evidence="1 2">
    <name type="scientific">Flexivirga alba</name>
    <dbReference type="NCBI Taxonomy" id="702742"/>
    <lineage>
        <taxon>Bacteria</taxon>
        <taxon>Bacillati</taxon>
        <taxon>Actinomycetota</taxon>
        <taxon>Actinomycetes</taxon>
        <taxon>Micrococcales</taxon>
        <taxon>Dermacoccaceae</taxon>
        <taxon>Flexivirga</taxon>
    </lineage>
</organism>
<dbReference type="PANTHER" id="PTHR36439:SF1">
    <property type="entry name" value="DUF1697 DOMAIN-CONTAINING PROTEIN"/>
    <property type="match status" value="1"/>
</dbReference>
<dbReference type="InterPro" id="IPR012545">
    <property type="entry name" value="DUF1697"/>
</dbReference>
<protein>
    <submittedName>
        <fullName evidence="1">DUF1697 domain-containing protein</fullName>
    </submittedName>
</protein>
<gene>
    <name evidence="1" type="ORF">ACFQDH_17050</name>
</gene>
<sequence length="199" mass="21995">MHREPHGDVADRRHVAPGRLTMARHVVLLRAVNVGGRWVKMQRLREVLTSAGFDDVQTHIQSGNVFLGSPMRSAQKVGAALEQLLEAEFGFAIPCVVRSPAQLRQVAEYAEGLPDPLEGGTLRRYVTFLQEPLPADRAAVLSEWDVPGERLHPVGSEIHWWLAKPAHEAKISNAVLERGGPVATTRDLKVVRTLADKWG</sequence>
<dbReference type="SUPFAM" id="SSF160379">
    <property type="entry name" value="SP0830-like"/>
    <property type="match status" value="1"/>
</dbReference>
<reference evidence="2" key="1">
    <citation type="journal article" date="2019" name="Int. J. Syst. Evol. Microbiol.">
        <title>The Global Catalogue of Microorganisms (GCM) 10K type strain sequencing project: providing services to taxonomists for standard genome sequencing and annotation.</title>
        <authorList>
            <consortium name="The Broad Institute Genomics Platform"/>
            <consortium name="The Broad Institute Genome Sequencing Center for Infectious Disease"/>
            <person name="Wu L."/>
            <person name="Ma J."/>
        </authorList>
    </citation>
    <scope>NUCLEOTIDE SEQUENCE [LARGE SCALE GENOMIC DNA]</scope>
    <source>
        <strain evidence="2">CCUG 58127</strain>
    </source>
</reference>
<dbReference type="PIRSF" id="PIRSF008502">
    <property type="entry name" value="UCP008502"/>
    <property type="match status" value="1"/>
</dbReference>
<accession>A0ABW2AJF6</accession>
<proteinExistence type="predicted"/>
<name>A0ABW2AJF6_9MICO</name>
<dbReference type="EMBL" id="JBHSWH010000001">
    <property type="protein sequence ID" value="MFC6706915.1"/>
    <property type="molecule type" value="Genomic_DNA"/>
</dbReference>
<dbReference type="Proteomes" id="UP001596298">
    <property type="component" value="Unassembled WGS sequence"/>
</dbReference>
<keyword evidence="2" id="KW-1185">Reference proteome</keyword>
<comment type="caution">
    <text evidence="1">The sequence shown here is derived from an EMBL/GenBank/DDBJ whole genome shotgun (WGS) entry which is preliminary data.</text>
</comment>
<evidence type="ECO:0000313" key="2">
    <source>
        <dbReference type="Proteomes" id="UP001596298"/>
    </source>
</evidence>
<dbReference type="Pfam" id="PF08002">
    <property type="entry name" value="DUF1697"/>
    <property type="match status" value="1"/>
</dbReference>